<dbReference type="Proteomes" id="UP000031327">
    <property type="component" value="Unassembled WGS sequence"/>
</dbReference>
<dbReference type="CDD" id="cd00009">
    <property type="entry name" value="AAA"/>
    <property type="match status" value="1"/>
</dbReference>
<keyword evidence="1" id="KW-0547">Nucleotide-binding</keyword>
<dbReference type="GO" id="GO:0003700">
    <property type="term" value="F:DNA-binding transcription factor activity"/>
    <property type="evidence" value="ECO:0007669"/>
    <property type="project" value="InterPro"/>
</dbReference>
<sequence length="533" mass="60213">MKEVVVVSLLGTQLDFVGKRVDRWHRWRPNVSLVSQENLIINKLYLLHGSRSLRLAHNVAVDMETVSPETSVQLVEVNFDDPWDFGEVYAKLYDFCQTIEFDLDHQEYLFHITTGTHVAQICSYLLTESRQFPGRLVQTSPDPSNDNKSVGQLHTIDLDLSKYDQLAQRFDIERQQGESFLKGGIETKNLAFNRLISQVEKVAIRSSAPILLMGPTGAGKSQLADRIYQLKKQRNTLQGDLVVVNCATLKGENAMAALFGHTKGAFTGALQAREGFLKAANKGLLFLDEVGELGLEEQAMLLHAIENKKFYPVGSDQESHSHFQLIAGTNRDLSACVADGSFREDLLARINLWTYHLPALKDRREDIDANIDFELDKYSQEYGRRVRFNKEARLAYLKFAHSELATWQGNFRDLGSSMIRLATLADTSRISTTDVTEEIARLKSDWQIHQPNKHSSCLISILSDEQIAHLDAFDRQQLEYVVTVCLQSPSMAAAGRVLFDVSRTQKATINDSSRLQKYLAKFGIKWRDIAASK</sequence>
<organism evidence="4 5">
    <name type="scientific">Pseudoalteromonas luteoviolacea</name>
    <dbReference type="NCBI Taxonomy" id="43657"/>
    <lineage>
        <taxon>Bacteria</taxon>
        <taxon>Pseudomonadati</taxon>
        <taxon>Pseudomonadota</taxon>
        <taxon>Gammaproteobacteria</taxon>
        <taxon>Alteromonadales</taxon>
        <taxon>Pseudoalteromonadaceae</taxon>
        <taxon>Pseudoalteromonas</taxon>
    </lineage>
</organism>
<comment type="caution">
    <text evidence="4">The sequence shown here is derived from an EMBL/GenBank/DDBJ whole genome shotgun (WGS) entry which is preliminary data.</text>
</comment>
<dbReference type="InterPro" id="IPR009715">
    <property type="entry name" value="RtcR"/>
</dbReference>
<evidence type="ECO:0000259" key="3">
    <source>
        <dbReference type="PROSITE" id="PS50045"/>
    </source>
</evidence>
<evidence type="ECO:0000313" key="5">
    <source>
        <dbReference type="Proteomes" id="UP000031327"/>
    </source>
</evidence>
<reference evidence="4 5" key="1">
    <citation type="submission" date="2014-12" db="EMBL/GenBank/DDBJ databases">
        <title>Draft Genome Sequence of Pseudoalteromonas luteoviolacea HI1.</title>
        <authorList>
            <person name="Asahina A.Y."/>
            <person name="Hadfield M.G."/>
        </authorList>
    </citation>
    <scope>NUCLEOTIDE SEQUENCE [LARGE SCALE GENOMIC DNA]</scope>
    <source>
        <strain evidence="4 5">HI1</strain>
    </source>
</reference>
<gene>
    <name evidence="4" type="ORF">JF50_16610</name>
</gene>
<dbReference type="OrthoDB" id="5297379at2"/>
<name>A0A0C1Q5U2_9GAMM</name>
<dbReference type="AlphaFoldDB" id="A0A0C1Q5U2"/>
<evidence type="ECO:0000313" key="4">
    <source>
        <dbReference type="EMBL" id="KID55951.1"/>
    </source>
</evidence>
<protein>
    <submittedName>
        <fullName evidence="4">Transcriptional regulator</fullName>
    </submittedName>
</protein>
<dbReference type="Pfam" id="PF25601">
    <property type="entry name" value="AAA_lid_14"/>
    <property type="match status" value="1"/>
</dbReference>
<dbReference type="PANTHER" id="PTHR32071:SF14">
    <property type="entry name" value="TRANSCRIPTIONAL REGULATORY PROTEIN RTCR"/>
    <property type="match status" value="1"/>
</dbReference>
<evidence type="ECO:0000256" key="2">
    <source>
        <dbReference type="ARBA" id="ARBA00022840"/>
    </source>
</evidence>
<dbReference type="InterPro" id="IPR058031">
    <property type="entry name" value="AAA_lid_NorR"/>
</dbReference>
<dbReference type="NCBIfam" id="NF038308">
    <property type="entry name" value="RNA_repair_RtcR"/>
    <property type="match status" value="1"/>
</dbReference>
<dbReference type="GO" id="GO:0005524">
    <property type="term" value="F:ATP binding"/>
    <property type="evidence" value="ECO:0007669"/>
    <property type="project" value="UniProtKB-KW"/>
</dbReference>
<dbReference type="RefSeq" id="WP_039610523.1">
    <property type="nucleotide sequence ID" value="NZ_JWIC01000007.1"/>
</dbReference>
<dbReference type="PROSITE" id="PS50045">
    <property type="entry name" value="SIGMA54_INTERACT_4"/>
    <property type="match status" value="1"/>
</dbReference>
<dbReference type="EMBL" id="JWIC01000007">
    <property type="protein sequence ID" value="KID55951.1"/>
    <property type="molecule type" value="Genomic_DNA"/>
</dbReference>
<keyword evidence="2" id="KW-0067">ATP-binding</keyword>
<dbReference type="SUPFAM" id="SSF52540">
    <property type="entry name" value="P-loop containing nucleoside triphosphate hydrolases"/>
    <property type="match status" value="1"/>
</dbReference>
<dbReference type="SMART" id="SM00382">
    <property type="entry name" value="AAA"/>
    <property type="match status" value="1"/>
</dbReference>
<dbReference type="Pfam" id="PF00158">
    <property type="entry name" value="Sigma54_activat"/>
    <property type="match status" value="1"/>
</dbReference>
<proteinExistence type="predicted"/>
<dbReference type="Pfam" id="PF06956">
    <property type="entry name" value="RtcR"/>
    <property type="match status" value="1"/>
</dbReference>
<dbReference type="PIRSF" id="PIRSF037354">
    <property type="entry name" value="Txn_actvtr_RtcR"/>
    <property type="match status" value="1"/>
</dbReference>
<dbReference type="InterPro" id="IPR003593">
    <property type="entry name" value="AAA+_ATPase"/>
</dbReference>
<evidence type="ECO:0000256" key="1">
    <source>
        <dbReference type="ARBA" id="ARBA00022741"/>
    </source>
</evidence>
<dbReference type="Gene3D" id="1.10.8.60">
    <property type="match status" value="1"/>
</dbReference>
<dbReference type="PANTHER" id="PTHR32071">
    <property type="entry name" value="TRANSCRIPTIONAL REGULATORY PROTEIN"/>
    <property type="match status" value="1"/>
</dbReference>
<dbReference type="InterPro" id="IPR017183">
    <property type="entry name" value="Sigma54_dep_tscrpt_act_RtcR"/>
</dbReference>
<feature type="domain" description="Sigma-54 factor interaction" evidence="3">
    <location>
        <begin position="185"/>
        <end position="423"/>
    </location>
</feature>
<dbReference type="InterPro" id="IPR027417">
    <property type="entry name" value="P-loop_NTPase"/>
</dbReference>
<dbReference type="Gene3D" id="3.40.50.300">
    <property type="entry name" value="P-loop containing nucleotide triphosphate hydrolases"/>
    <property type="match status" value="1"/>
</dbReference>
<dbReference type="InterPro" id="IPR002078">
    <property type="entry name" value="Sigma_54_int"/>
</dbReference>
<accession>A0A0C1Q5U2</accession>